<reference evidence="2 3" key="1">
    <citation type="submission" date="2018-11" db="EMBL/GenBank/DDBJ databases">
        <title>Characterization of surface water Dickeya isolates.</title>
        <authorList>
            <person name="Van Gijsegem F."/>
            <person name="Pedron J."/>
        </authorList>
    </citation>
    <scope>NUCLEOTIDE SEQUENCE [LARGE SCALE GENOMIC DNA]</scope>
    <source>
        <strain evidence="2 3">FVG1-MFV-O17</strain>
    </source>
</reference>
<dbReference type="OrthoDB" id="5581479at2"/>
<name>A0A3N0G6Y3_9GAMM</name>
<feature type="region of interest" description="Disordered" evidence="1">
    <location>
        <begin position="26"/>
        <end position="95"/>
    </location>
</feature>
<organism evidence="2 3">
    <name type="scientific">Dickeya undicola</name>
    <dbReference type="NCBI Taxonomy" id="1577887"/>
    <lineage>
        <taxon>Bacteria</taxon>
        <taxon>Pseudomonadati</taxon>
        <taxon>Pseudomonadota</taxon>
        <taxon>Gammaproteobacteria</taxon>
        <taxon>Enterobacterales</taxon>
        <taxon>Pectobacteriaceae</taxon>
        <taxon>Dickeya</taxon>
    </lineage>
</organism>
<dbReference type="RefSeq" id="WP_123252184.1">
    <property type="nucleotide sequence ID" value="NZ_RJLR01000011.1"/>
</dbReference>
<feature type="compositionally biased region" description="Basic and acidic residues" evidence="1">
    <location>
        <begin position="54"/>
        <end position="90"/>
    </location>
</feature>
<evidence type="ECO:0000256" key="1">
    <source>
        <dbReference type="SAM" id="MobiDB-lite"/>
    </source>
</evidence>
<dbReference type="AlphaFoldDB" id="A0A3N0G6Y3"/>
<accession>A0A3N0G6Y3</accession>
<comment type="caution">
    <text evidence="2">The sequence shown here is derived from an EMBL/GenBank/DDBJ whole genome shotgun (WGS) entry which is preliminary data.</text>
</comment>
<evidence type="ECO:0000313" key="3">
    <source>
        <dbReference type="Proteomes" id="UP000276061"/>
    </source>
</evidence>
<gene>
    <name evidence="2" type="ORF">EF878_05395</name>
</gene>
<evidence type="ECO:0000313" key="2">
    <source>
        <dbReference type="EMBL" id="RNM07932.1"/>
    </source>
</evidence>
<sequence>MADVRGLADGFLSGFNTAENALQRREDSELRRLQMQQQQQNADRNFGLAQSQFDYRRDADNQDRQRQKERDKVGDERWQSEFEQNKRNSDRSFGLQAAGLDLRREEFAYQRAEKDRQRRMTEQMPTVQAFYDRLKTNNGQWDEDALRLAGQISDDNPYSPKRFIGPDKIQTVRDMNKIMPQVMNGQVDYNDPTVVGVADKVLAPYIKRGLGEKDPSTGKTIKDKELAHIGMTEDGKGLFLSLKTKYDDGSVSSMKPMTRYASSDPQDNVVVIPMDKAMEQFRGYGQMVGAMNSDPSTAQFMNRLVNGNAKQDRAEAKEYRTQVINSQKERAKALAKDPDNASTINTQFDRLDDQIAESFGQKPKNRTAPVLQQWAGNDPNKVAFAQKALSVGAFSGDVSPAQLEEKYAEYQQGMARDKNNKVAQQMRGQ</sequence>
<dbReference type="EMBL" id="RJLR01000011">
    <property type="protein sequence ID" value="RNM07932.1"/>
    <property type="molecule type" value="Genomic_DNA"/>
</dbReference>
<protein>
    <submittedName>
        <fullName evidence="2">Uncharacterized protein</fullName>
    </submittedName>
</protein>
<dbReference type="Proteomes" id="UP000276061">
    <property type="component" value="Unassembled WGS sequence"/>
</dbReference>
<proteinExistence type="predicted"/>